<evidence type="ECO:0000313" key="2">
    <source>
        <dbReference type="EMBL" id="MFC0319309.1"/>
    </source>
</evidence>
<proteinExistence type="predicted"/>
<comment type="caution">
    <text evidence="2">The sequence shown here is derived from an EMBL/GenBank/DDBJ whole genome shotgun (WGS) entry which is preliminary data.</text>
</comment>
<protein>
    <recommendedName>
        <fullName evidence="4">Lipoprotein</fullName>
    </recommendedName>
</protein>
<keyword evidence="1" id="KW-0732">Signal</keyword>
<accession>A0ABV6HK91</accession>
<feature type="chain" id="PRO_5045140461" description="Lipoprotein" evidence="1">
    <location>
        <begin position="21"/>
        <end position="143"/>
    </location>
</feature>
<dbReference type="PROSITE" id="PS51257">
    <property type="entry name" value="PROKAR_LIPOPROTEIN"/>
    <property type="match status" value="1"/>
</dbReference>
<gene>
    <name evidence="2" type="ORF">ACFFI0_13380</name>
</gene>
<feature type="signal peptide" evidence="1">
    <location>
        <begin position="1"/>
        <end position="20"/>
    </location>
</feature>
<reference evidence="2 3" key="1">
    <citation type="submission" date="2024-09" db="EMBL/GenBank/DDBJ databases">
        <authorList>
            <person name="Sun Q."/>
            <person name="Mori K."/>
        </authorList>
    </citation>
    <scope>NUCLEOTIDE SEQUENCE [LARGE SCALE GENOMIC DNA]</scope>
    <source>
        <strain evidence="2 3">CCM 7765</strain>
    </source>
</reference>
<dbReference type="InterPro" id="IPR010916">
    <property type="entry name" value="TonB_box_CS"/>
</dbReference>
<evidence type="ECO:0000313" key="3">
    <source>
        <dbReference type="Proteomes" id="UP001589774"/>
    </source>
</evidence>
<evidence type="ECO:0008006" key="4">
    <source>
        <dbReference type="Google" id="ProtNLM"/>
    </source>
</evidence>
<evidence type="ECO:0000256" key="1">
    <source>
        <dbReference type="SAM" id="SignalP"/>
    </source>
</evidence>
<dbReference type="Proteomes" id="UP001589774">
    <property type="component" value="Unassembled WGS sequence"/>
</dbReference>
<name>A0ABV6HK91_9SPHI</name>
<keyword evidence="3" id="KW-1185">Reference proteome</keyword>
<dbReference type="PROSITE" id="PS00430">
    <property type="entry name" value="TONB_DEPENDENT_REC_1"/>
    <property type="match status" value="1"/>
</dbReference>
<dbReference type="RefSeq" id="WP_130857702.1">
    <property type="nucleotide sequence ID" value="NZ_JBHLWO010000002.1"/>
</dbReference>
<dbReference type="EMBL" id="JBHLWO010000002">
    <property type="protein sequence ID" value="MFC0319309.1"/>
    <property type="molecule type" value="Genomic_DNA"/>
</dbReference>
<sequence>MSLKITFSLTASLAVLLSCAAKKNQQAEADCPPKPCTMEFRTVGVVFTDSKGDTLQVKDFSVTLKATGKKLPSGAEQSTDAANPFYMIASDGDKSALSVEGDTVVVSGTHPSSGQVKKTDFVISGGRCECHINKVSGPEKIVF</sequence>
<organism evidence="2 3">
    <name type="scientific">Olivibacter oleidegradans</name>
    <dbReference type="NCBI Taxonomy" id="760123"/>
    <lineage>
        <taxon>Bacteria</taxon>
        <taxon>Pseudomonadati</taxon>
        <taxon>Bacteroidota</taxon>
        <taxon>Sphingobacteriia</taxon>
        <taxon>Sphingobacteriales</taxon>
        <taxon>Sphingobacteriaceae</taxon>
        <taxon>Olivibacter</taxon>
    </lineage>
</organism>